<reference evidence="5 6" key="1">
    <citation type="submission" date="2019-07" db="EMBL/GenBank/DDBJ databases">
        <title>Qingshengfaniella alkalisoli gen. nov., sp. nov., isolated from saline soil.</title>
        <authorList>
            <person name="Xu L."/>
            <person name="Huang X.-X."/>
            <person name="Sun J.-Q."/>
        </authorList>
    </citation>
    <scope>NUCLEOTIDE SEQUENCE [LARGE SCALE GENOMIC DNA]</scope>
    <source>
        <strain evidence="5 6">DSM 27279</strain>
    </source>
</reference>
<proteinExistence type="inferred from homology"/>
<dbReference type="PANTHER" id="PTHR30108:SF21">
    <property type="entry name" value="4-HYDROXYBENZOATE DECARBOXYLASE"/>
    <property type="match status" value="1"/>
</dbReference>
<evidence type="ECO:0000313" key="6">
    <source>
        <dbReference type="Proteomes" id="UP000318405"/>
    </source>
</evidence>
<comment type="caution">
    <text evidence="5">The sequence shown here is derived from an EMBL/GenBank/DDBJ whole genome shotgun (WGS) entry which is preliminary data.</text>
</comment>
<organism evidence="5 6">
    <name type="scientific">Verticiella sediminum</name>
    <dbReference type="NCBI Taxonomy" id="1247510"/>
    <lineage>
        <taxon>Bacteria</taxon>
        <taxon>Pseudomonadati</taxon>
        <taxon>Pseudomonadota</taxon>
        <taxon>Betaproteobacteria</taxon>
        <taxon>Burkholderiales</taxon>
        <taxon>Alcaligenaceae</taxon>
        <taxon>Verticiella</taxon>
    </lineage>
</organism>
<feature type="domain" description="3-octaprenyl-4-hydroxybenzoate carboxy-lyase-like N-terminal" evidence="3">
    <location>
        <begin position="13"/>
        <end position="88"/>
    </location>
</feature>
<dbReference type="InterPro" id="IPR048304">
    <property type="entry name" value="UbiD_Rift_dom"/>
</dbReference>
<gene>
    <name evidence="5" type="ORF">FOZ76_25125</name>
</gene>
<evidence type="ECO:0000259" key="4">
    <source>
        <dbReference type="Pfam" id="PF20696"/>
    </source>
</evidence>
<dbReference type="Proteomes" id="UP000318405">
    <property type="component" value="Unassembled WGS sequence"/>
</dbReference>
<accession>A0A556A7Q9</accession>
<dbReference type="Gene3D" id="3.40.1670.10">
    <property type="entry name" value="UbiD C-terminal domain-like"/>
    <property type="match status" value="1"/>
</dbReference>
<feature type="domain" description="3-octaprenyl-4-hydroxybenzoate carboxy-lyase-like C-terminal" evidence="4">
    <location>
        <begin position="316"/>
        <end position="442"/>
    </location>
</feature>
<evidence type="ECO:0000256" key="1">
    <source>
        <dbReference type="ARBA" id="ARBA00010021"/>
    </source>
</evidence>
<evidence type="ECO:0000259" key="3">
    <source>
        <dbReference type="Pfam" id="PF20695"/>
    </source>
</evidence>
<dbReference type="GO" id="GO:0016831">
    <property type="term" value="F:carboxy-lyase activity"/>
    <property type="evidence" value="ECO:0007669"/>
    <property type="project" value="InterPro"/>
</dbReference>
<keyword evidence="6" id="KW-1185">Reference proteome</keyword>
<evidence type="ECO:0000259" key="2">
    <source>
        <dbReference type="Pfam" id="PF01977"/>
    </source>
</evidence>
<dbReference type="GO" id="GO:0005737">
    <property type="term" value="C:cytoplasm"/>
    <property type="evidence" value="ECO:0007669"/>
    <property type="project" value="TreeGrafter"/>
</dbReference>
<dbReference type="RefSeq" id="WP_143951033.1">
    <property type="nucleotide sequence ID" value="NZ_BAABMB010000005.1"/>
</dbReference>
<comment type="similarity">
    <text evidence="1">Belongs to the UbiD family.</text>
</comment>
<dbReference type="SUPFAM" id="SSF50475">
    <property type="entry name" value="FMN-binding split barrel"/>
    <property type="match status" value="1"/>
</dbReference>
<dbReference type="SUPFAM" id="SSF143968">
    <property type="entry name" value="UbiD C-terminal domain-like"/>
    <property type="match status" value="1"/>
</dbReference>
<dbReference type="Pfam" id="PF01977">
    <property type="entry name" value="UbiD"/>
    <property type="match status" value="1"/>
</dbReference>
<dbReference type="InterPro" id="IPR049383">
    <property type="entry name" value="UbiD-like_N"/>
</dbReference>
<name>A0A556A7Q9_9BURK</name>
<dbReference type="AlphaFoldDB" id="A0A556A7Q9"/>
<dbReference type="OrthoDB" id="9809841at2"/>
<protein>
    <submittedName>
        <fullName evidence="5">UbiD family decarboxylase</fullName>
    </submittedName>
</protein>
<dbReference type="Pfam" id="PF20696">
    <property type="entry name" value="UbiD_C"/>
    <property type="match status" value="1"/>
</dbReference>
<dbReference type="InterPro" id="IPR002830">
    <property type="entry name" value="UbiD"/>
</dbReference>
<sequence length="490" mass="53986">MKDVLSLSAAVAQAQAHDDLLRIEREADPHLEVAAVARAADAGPVLLFERLRGRDHQRIVTNIFSDRQRIARWCGVGSHDLPRHLADAALNPVPSREVDDAPSQAHVLVNDIDLFRTLPLALQTGEDAGPVITGGLALVRDPDTGAFNGSYHRMRVLGPDRTCITIQAGRHLLEIARKLRTRGERRIPISVNIGAGPAVLLACSGSTQQTLTPFGYDELGMAGALQERPVEIVKCRSQEHAWALAEAEYVLEGYIDTDRLVSEEDSGQDGEKGMMPEAAGYMGRAWKVWQFNVTAITHRRDPVYWFPLAINAETTNLMALPAEASVFDACRRISPRLFDTCHVLQAMRGCLGVVIRIRRKSFRDEGLQNNLAFGALSAHSDLGWVIAVDHDIDLSNADEVLWALITRADMREGLMLSPRAKVSGMLAEGDAAGTGRKVYIDATAPFHRAERYQRGRFESVDLAEWLGAAGVQRLRARQPDYLKSLLARGY</sequence>
<dbReference type="EMBL" id="VLTJ01000042">
    <property type="protein sequence ID" value="TSH88917.1"/>
    <property type="molecule type" value="Genomic_DNA"/>
</dbReference>
<feature type="domain" description="3-octaprenyl-4-hydroxybenzoate carboxy-lyase-like Rift-related" evidence="2">
    <location>
        <begin position="98"/>
        <end position="305"/>
    </location>
</feature>
<dbReference type="PANTHER" id="PTHR30108">
    <property type="entry name" value="3-OCTAPRENYL-4-HYDROXYBENZOATE CARBOXY-LYASE-RELATED"/>
    <property type="match status" value="1"/>
</dbReference>
<dbReference type="InterPro" id="IPR049381">
    <property type="entry name" value="UbiD-like_C"/>
</dbReference>
<evidence type="ECO:0000313" key="5">
    <source>
        <dbReference type="EMBL" id="TSH88917.1"/>
    </source>
</evidence>
<dbReference type="Pfam" id="PF20695">
    <property type="entry name" value="UbiD_N"/>
    <property type="match status" value="1"/>
</dbReference>